<dbReference type="AlphaFoldDB" id="G0PEC8"/>
<evidence type="ECO:0000313" key="3">
    <source>
        <dbReference type="Proteomes" id="UP000008068"/>
    </source>
</evidence>
<dbReference type="Proteomes" id="UP000008068">
    <property type="component" value="Unassembled WGS sequence"/>
</dbReference>
<dbReference type="eggNOG" id="ENOG502T798">
    <property type="taxonomic scope" value="Eukaryota"/>
</dbReference>
<accession>G0PEC8</accession>
<keyword evidence="3" id="KW-1185">Reference proteome</keyword>
<feature type="domain" description="Sdz-33 F-box" evidence="1">
    <location>
        <begin position="191"/>
        <end position="249"/>
    </location>
</feature>
<dbReference type="Pfam" id="PF07735">
    <property type="entry name" value="FBA_2"/>
    <property type="match status" value="1"/>
</dbReference>
<dbReference type="HOGENOM" id="CLU_044397_0_0_1"/>
<reference evidence="3" key="1">
    <citation type="submission" date="2011-07" db="EMBL/GenBank/DDBJ databases">
        <authorList>
            <consortium name="Caenorhabditis brenneri Sequencing and Analysis Consortium"/>
            <person name="Wilson R.K."/>
        </authorList>
    </citation>
    <scope>NUCLEOTIDE SEQUENCE [LARGE SCALE GENOMIC DNA]</scope>
    <source>
        <strain evidence="3">PB2801</strain>
    </source>
</reference>
<name>G0PEC8_CAEBE</name>
<protein>
    <recommendedName>
        <fullName evidence="1">Sdz-33 F-box domain-containing protein</fullName>
    </recommendedName>
</protein>
<organism evidence="3">
    <name type="scientific">Caenorhabditis brenneri</name>
    <name type="common">Nematode worm</name>
    <dbReference type="NCBI Taxonomy" id="135651"/>
    <lineage>
        <taxon>Eukaryota</taxon>
        <taxon>Metazoa</taxon>
        <taxon>Ecdysozoa</taxon>
        <taxon>Nematoda</taxon>
        <taxon>Chromadorea</taxon>
        <taxon>Rhabditida</taxon>
        <taxon>Rhabditina</taxon>
        <taxon>Rhabditomorpha</taxon>
        <taxon>Rhabditoidea</taxon>
        <taxon>Rhabditidae</taxon>
        <taxon>Peloderinae</taxon>
        <taxon>Caenorhabditis</taxon>
    </lineage>
</organism>
<dbReference type="InParanoid" id="G0PEC8"/>
<dbReference type="InterPro" id="IPR012885">
    <property type="entry name" value="F-box_Sdz-33"/>
</dbReference>
<gene>
    <name evidence="2" type="ORF">CAEBREN_11905</name>
</gene>
<dbReference type="FunCoup" id="G0PEC8">
    <property type="interactions" value="1285"/>
</dbReference>
<sequence length="319" mass="37104">MKDAVQQMALIDIYKLSLSSKRSEDILKWMKLKTADIDVHLYLNCSCVRFLRDGEFIDFPQQGFYSKKEKIPVQFPGEPYEVHNLVSDHIEECLTMANRFSTLFKFKSCVYRIAHLEKNPEEMKLIISKILSEPYTELKFSGHHKFESGAFCFEAMDLEVLVYLMNNVKFDSKLSISAYFPKNFNHENAFKFQKVYYYDASWVAMETLKSFRDVGSISLMRTNFNSKDLNGFIIHWVNSDVDMMKDIEINIIQFSMFNEDEVLDQLVTVVIPGTDEGGPIYLMYGSHGKTGDGKYQFFFLIIRISFSEKLGTLKTENES</sequence>
<dbReference type="PANTHER" id="PTHR21503:SF8">
    <property type="entry name" value="F-BOX ASSOCIATED DOMAIN-CONTAINING PROTEIN-RELATED"/>
    <property type="match status" value="1"/>
</dbReference>
<evidence type="ECO:0000313" key="2">
    <source>
        <dbReference type="EMBL" id="EGT52861.1"/>
    </source>
</evidence>
<dbReference type="EMBL" id="GL380312">
    <property type="protein sequence ID" value="EGT52861.1"/>
    <property type="molecule type" value="Genomic_DNA"/>
</dbReference>
<dbReference type="PANTHER" id="PTHR21503">
    <property type="entry name" value="F-BOX-CONTAINING HYPOTHETICAL PROTEIN C.ELEGANS"/>
    <property type="match status" value="1"/>
</dbReference>
<evidence type="ECO:0000259" key="1">
    <source>
        <dbReference type="Pfam" id="PF07735"/>
    </source>
</evidence>
<proteinExistence type="predicted"/>